<dbReference type="EMBL" id="CAQN01000745">
    <property type="protein sequence ID" value="CCQ68335.1"/>
    <property type="molecule type" value="Genomic_DNA"/>
</dbReference>
<comment type="caution">
    <text evidence="1">The sequence shown here is derived from an EMBL/GenBank/DDBJ whole genome shotgun (WGS) entry which is preliminary data.</text>
</comment>
<sequence>WKSIPWKKFRKNLFSSPKKIVQSHSSKRH</sequence>
<organism evidence="1 2">
    <name type="scientific">Crocosphaera watsonii WH 0402</name>
    <dbReference type="NCBI Taxonomy" id="1284629"/>
    <lineage>
        <taxon>Bacteria</taxon>
        <taxon>Bacillati</taxon>
        <taxon>Cyanobacteriota</taxon>
        <taxon>Cyanophyceae</taxon>
        <taxon>Oscillatoriophycideae</taxon>
        <taxon>Chroococcales</taxon>
        <taxon>Aphanothecaceae</taxon>
        <taxon>Crocosphaera</taxon>
    </lineage>
</organism>
<evidence type="ECO:0000313" key="1">
    <source>
        <dbReference type="EMBL" id="CCQ68335.1"/>
    </source>
</evidence>
<accession>T2JT19</accession>
<protein>
    <submittedName>
        <fullName evidence="1">Uncharacterized protein</fullName>
    </submittedName>
</protein>
<evidence type="ECO:0000313" key="2">
    <source>
        <dbReference type="Proteomes" id="UP000018130"/>
    </source>
</evidence>
<reference evidence="1 2" key="1">
    <citation type="submission" date="2013-01" db="EMBL/GenBank/DDBJ databases">
        <authorList>
            <person name="Bench S."/>
        </authorList>
    </citation>
    <scope>NUCLEOTIDE SEQUENCE [LARGE SCALE GENOMIC DNA]</scope>
    <source>
        <strain evidence="1 2">WH 0402</strain>
    </source>
</reference>
<feature type="non-terminal residue" evidence="1">
    <location>
        <position position="1"/>
    </location>
</feature>
<gene>
    <name evidence="1" type="ORF">CWATWH0402_840</name>
</gene>
<reference evidence="1 2" key="2">
    <citation type="submission" date="2013-09" db="EMBL/GenBank/DDBJ databases">
        <title>Whole genome comparison of six Crocosphaera watsonii strains with differing phenotypes.</title>
        <authorList>
            <person name="Bench S.R."/>
            <person name="Heller P."/>
            <person name="Frank I."/>
            <person name="Arciniega M."/>
            <person name="Shilova I.N."/>
            <person name="Zehr J.P."/>
        </authorList>
    </citation>
    <scope>NUCLEOTIDE SEQUENCE [LARGE SCALE GENOMIC DNA]</scope>
    <source>
        <strain evidence="1 2">WH 0402</strain>
    </source>
</reference>
<dbReference type="AlphaFoldDB" id="T2JT19"/>
<dbReference type="Proteomes" id="UP000018130">
    <property type="component" value="Unassembled WGS sequence"/>
</dbReference>
<proteinExistence type="predicted"/>
<name>T2JT19_CROWT</name>